<comment type="caution">
    <text evidence="3">The sequence shown here is derived from an EMBL/GenBank/DDBJ whole genome shotgun (WGS) entry which is preliminary data.</text>
</comment>
<dbReference type="EMBL" id="RZJP01000001">
    <property type="protein sequence ID" value="KAA8817048.1"/>
    <property type="molecule type" value="Genomic_DNA"/>
</dbReference>
<dbReference type="InterPro" id="IPR013317">
    <property type="entry name" value="DnaA_dom"/>
</dbReference>
<evidence type="ECO:0000313" key="3">
    <source>
        <dbReference type="EMBL" id="KAA8817048.1"/>
    </source>
</evidence>
<evidence type="ECO:0000313" key="4">
    <source>
        <dbReference type="Proteomes" id="UP000326060"/>
    </source>
</evidence>
<dbReference type="PRINTS" id="PR00051">
    <property type="entry name" value="DNAA"/>
</dbReference>
<sequence length="259" mass="29319">MSKNIDPETHLDRTLTFDTFIPADCNRFARSAAIAVANGSGQLFNPLYIYGGSGRGKTHLLNAIGNYAIARDPSLRIRYVTAEEFAEEFSKVKSKCQTTEFNRYHRELDMLLVDDIQMLSGEDDASEQFRRTFCTLYWANKSIVVTADVAPHKLDKFGSELLSRLESGLAVDVKAPDRDTLNSILRMHTSNDSLRIPDGILRLIDSSCETPTSIDRFMEQTRTSLLTMDDELGRMSESLEEMMESIRRISQNSSEHKDM</sequence>
<dbReference type="GO" id="GO:0003688">
    <property type="term" value="F:DNA replication origin binding"/>
    <property type="evidence" value="ECO:0007669"/>
    <property type="project" value="TreeGrafter"/>
</dbReference>
<dbReference type="InterPro" id="IPR027417">
    <property type="entry name" value="P-loop_NTPase"/>
</dbReference>
<dbReference type="PANTHER" id="PTHR30050:SF2">
    <property type="entry name" value="CHROMOSOMAL REPLICATION INITIATOR PROTEIN DNAA"/>
    <property type="match status" value="1"/>
</dbReference>
<reference evidence="3 4" key="1">
    <citation type="journal article" date="2019" name="Syst. Appl. Microbiol.">
        <title>Characterization of Bifidobacterium species in feaces of the Egyptian fruit bat: Description of B. vespertilionis sp. nov. and B. rousetti sp. nov.</title>
        <authorList>
            <person name="Modesto M."/>
            <person name="Satti M."/>
            <person name="Watanabe K."/>
            <person name="Puglisi E."/>
            <person name="Morelli L."/>
            <person name="Huang C.-H."/>
            <person name="Liou J.-S."/>
            <person name="Miyashita M."/>
            <person name="Tamura T."/>
            <person name="Saito S."/>
            <person name="Mori K."/>
            <person name="Huang L."/>
            <person name="Sciavilla P."/>
            <person name="Sandri C."/>
            <person name="Spiezio C."/>
            <person name="Vitali F."/>
            <person name="Cavalieri D."/>
            <person name="Perpetuini G."/>
            <person name="Tofalo R."/>
            <person name="Bonetti A."/>
            <person name="Arita M."/>
            <person name="Mattarelli P."/>
        </authorList>
    </citation>
    <scope>NUCLEOTIDE SEQUENCE [LARGE SCALE GENOMIC DNA]</scope>
    <source>
        <strain evidence="3 4">RST27</strain>
    </source>
</reference>
<dbReference type="Gene3D" id="3.40.50.300">
    <property type="entry name" value="P-loop containing nucleotide triphosphate hydrolases"/>
    <property type="match status" value="1"/>
</dbReference>
<evidence type="ECO:0000256" key="1">
    <source>
        <dbReference type="RuleBase" id="RU004227"/>
    </source>
</evidence>
<dbReference type="GO" id="GO:0005886">
    <property type="term" value="C:plasma membrane"/>
    <property type="evidence" value="ECO:0007669"/>
    <property type="project" value="TreeGrafter"/>
</dbReference>
<comment type="similarity">
    <text evidence="1">Belongs to the DnaA family.</text>
</comment>
<organism evidence="3 4">
    <name type="scientific">Bifidobacterium callitrichos</name>
    <dbReference type="NCBI Taxonomy" id="762209"/>
    <lineage>
        <taxon>Bacteria</taxon>
        <taxon>Bacillati</taxon>
        <taxon>Actinomycetota</taxon>
        <taxon>Actinomycetes</taxon>
        <taxon>Bifidobacteriales</taxon>
        <taxon>Bifidobacteriaceae</taxon>
        <taxon>Bifidobacterium</taxon>
    </lineage>
</organism>
<dbReference type="Proteomes" id="UP000326060">
    <property type="component" value="Unassembled WGS sequence"/>
</dbReference>
<evidence type="ECO:0000259" key="2">
    <source>
        <dbReference type="SMART" id="SM00382"/>
    </source>
</evidence>
<dbReference type="AlphaFoldDB" id="A0A5M9ZDC8"/>
<dbReference type="SMART" id="SM00382">
    <property type="entry name" value="AAA"/>
    <property type="match status" value="1"/>
</dbReference>
<proteinExistence type="inferred from homology"/>
<dbReference type="InterPro" id="IPR020591">
    <property type="entry name" value="Chromosome_initiator_DnaA-like"/>
</dbReference>
<dbReference type="PANTHER" id="PTHR30050">
    <property type="entry name" value="CHROMOSOMAL REPLICATION INITIATOR PROTEIN DNAA"/>
    <property type="match status" value="1"/>
</dbReference>
<dbReference type="InterPro" id="IPR003593">
    <property type="entry name" value="AAA+_ATPase"/>
</dbReference>
<name>A0A5M9ZDC8_9BIFI</name>
<keyword evidence="1" id="KW-0235">DNA replication</keyword>
<feature type="domain" description="AAA+ ATPase" evidence="2">
    <location>
        <begin position="43"/>
        <end position="177"/>
    </location>
</feature>
<gene>
    <name evidence="3" type="ORF">EMB92_00070</name>
</gene>
<accession>A0A5M9ZDC8</accession>
<dbReference type="GO" id="GO:0006270">
    <property type="term" value="P:DNA replication initiation"/>
    <property type="evidence" value="ECO:0007669"/>
    <property type="project" value="TreeGrafter"/>
</dbReference>
<dbReference type="SUPFAM" id="SSF52540">
    <property type="entry name" value="P-loop containing nucleoside triphosphate hydrolases"/>
    <property type="match status" value="1"/>
</dbReference>
<protein>
    <recommendedName>
        <fullName evidence="2">AAA+ ATPase domain-containing protein</fullName>
    </recommendedName>
</protein>
<dbReference type="RefSeq" id="WP_150393368.1">
    <property type="nucleotide sequence ID" value="NZ_RZJP01000001.1"/>
</dbReference>
<dbReference type="CDD" id="cd00009">
    <property type="entry name" value="AAA"/>
    <property type="match status" value="1"/>
</dbReference>
<dbReference type="Pfam" id="PF00308">
    <property type="entry name" value="Bac_DnaA"/>
    <property type="match status" value="1"/>
</dbReference>